<evidence type="ECO:0000256" key="3">
    <source>
        <dbReference type="ARBA" id="ARBA00022989"/>
    </source>
</evidence>
<dbReference type="PANTHER" id="PTHR38480:SF1">
    <property type="entry name" value="SLR0254 PROTEIN"/>
    <property type="match status" value="1"/>
</dbReference>
<dbReference type="RefSeq" id="WP_146927415.1">
    <property type="nucleotide sequence ID" value="NZ_BJUB01000006.1"/>
</dbReference>
<dbReference type="Pfam" id="PF06271">
    <property type="entry name" value="RDD"/>
    <property type="match status" value="1"/>
</dbReference>
<dbReference type="EMBL" id="BJUB01000006">
    <property type="protein sequence ID" value="GEK21617.1"/>
    <property type="molecule type" value="Genomic_DNA"/>
</dbReference>
<feature type="transmembrane region" description="Helical" evidence="6">
    <location>
        <begin position="23"/>
        <end position="48"/>
    </location>
</feature>
<evidence type="ECO:0000313" key="8">
    <source>
        <dbReference type="EMBL" id="GEK21617.1"/>
    </source>
</evidence>
<reference evidence="8 9" key="1">
    <citation type="submission" date="2019-07" db="EMBL/GenBank/DDBJ databases">
        <title>Whole genome shotgun sequence of Cellulomonas xylanilytica NBRC 101102.</title>
        <authorList>
            <person name="Hosoyama A."/>
            <person name="Uohara A."/>
            <person name="Ohji S."/>
            <person name="Ichikawa N."/>
        </authorList>
    </citation>
    <scope>NUCLEOTIDE SEQUENCE [LARGE SCALE GENOMIC DNA]</scope>
    <source>
        <strain evidence="8 9">NBRC 101102</strain>
    </source>
</reference>
<dbReference type="InterPro" id="IPR010432">
    <property type="entry name" value="RDD"/>
</dbReference>
<keyword evidence="4 6" id="KW-0472">Membrane</keyword>
<proteinExistence type="predicted"/>
<evidence type="ECO:0000256" key="6">
    <source>
        <dbReference type="SAM" id="Phobius"/>
    </source>
</evidence>
<keyword evidence="3 6" id="KW-1133">Transmembrane helix</keyword>
<dbReference type="AlphaFoldDB" id="A0A510V414"/>
<evidence type="ECO:0000256" key="1">
    <source>
        <dbReference type="ARBA" id="ARBA00004141"/>
    </source>
</evidence>
<protein>
    <submittedName>
        <fullName evidence="8">Transporter</fullName>
    </submittedName>
</protein>
<evidence type="ECO:0000259" key="7">
    <source>
        <dbReference type="Pfam" id="PF06271"/>
    </source>
</evidence>
<feature type="domain" description="RDD" evidence="7">
    <location>
        <begin position="18"/>
        <end position="144"/>
    </location>
</feature>
<dbReference type="OrthoDB" id="9787732at2"/>
<accession>A0A510V414</accession>
<feature type="region of interest" description="Disordered" evidence="5">
    <location>
        <begin position="244"/>
        <end position="271"/>
    </location>
</feature>
<gene>
    <name evidence="8" type="ORF">CXY01_21370</name>
</gene>
<keyword evidence="9" id="KW-1185">Reference proteome</keyword>
<dbReference type="Proteomes" id="UP000321118">
    <property type="component" value="Unassembled WGS sequence"/>
</dbReference>
<name>A0A510V414_9CELL</name>
<dbReference type="PANTHER" id="PTHR38480">
    <property type="entry name" value="SLR0254 PROTEIN"/>
    <property type="match status" value="1"/>
</dbReference>
<evidence type="ECO:0000256" key="2">
    <source>
        <dbReference type="ARBA" id="ARBA00022692"/>
    </source>
</evidence>
<organism evidence="8 9">
    <name type="scientific">Cellulomonas xylanilytica</name>
    <dbReference type="NCBI Taxonomy" id="233583"/>
    <lineage>
        <taxon>Bacteria</taxon>
        <taxon>Bacillati</taxon>
        <taxon>Actinomycetota</taxon>
        <taxon>Actinomycetes</taxon>
        <taxon>Micrococcales</taxon>
        <taxon>Cellulomonadaceae</taxon>
        <taxon>Cellulomonas</taxon>
    </lineage>
</organism>
<comment type="caution">
    <text evidence="8">The sequence shown here is derived from an EMBL/GenBank/DDBJ whole genome shotgun (WGS) entry which is preliminary data.</text>
</comment>
<dbReference type="GO" id="GO:0016020">
    <property type="term" value="C:membrane"/>
    <property type="evidence" value="ECO:0007669"/>
    <property type="project" value="UniProtKB-SubCell"/>
</dbReference>
<feature type="compositionally biased region" description="Basic and acidic residues" evidence="5">
    <location>
        <begin position="244"/>
        <end position="254"/>
    </location>
</feature>
<comment type="subcellular location">
    <subcellularLocation>
        <location evidence="1">Membrane</location>
        <topology evidence="1">Multi-pass membrane protein</topology>
    </subcellularLocation>
</comment>
<keyword evidence="2 6" id="KW-0812">Transmembrane</keyword>
<evidence type="ECO:0000256" key="5">
    <source>
        <dbReference type="SAM" id="MobiDB-lite"/>
    </source>
</evidence>
<sequence>MDGILTGEGVLLDARPTSAATRLLAALLDLLVLGVGVLVLFVALGALVPDASEEVGRILGVVLVVTITVALPTTVDTLTRGRSLGKLATGIRVVRDDGGPLVFRQSLIRALVGLVELWLTLGTVALICSIVHPQGKRVGDILAGTYAVRVRGAAKVRTPVTMPPQLAGWAHSADLARLPDGLALSVRQFLGRVASLHPASRVQLGSQLTTEVQRYVNPLPPLGTHPEAFLAAVLAERREREVTARLRAGQRDAAESSQLHRLPHGVPDPAN</sequence>
<evidence type="ECO:0000256" key="4">
    <source>
        <dbReference type="ARBA" id="ARBA00023136"/>
    </source>
</evidence>
<feature type="transmembrane region" description="Helical" evidence="6">
    <location>
        <begin position="55"/>
        <end position="75"/>
    </location>
</feature>
<evidence type="ECO:0000313" key="9">
    <source>
        <dbReference type="Proteomes" id="UP000321118"/>
    </source>
</evidence>